<reference evidence="5" key="2">
    <citation type="journal article" date="2019" name="Nat. Med.">
        <title>A library of human gut bacterial isolates paired with longitudinal multiomics data enables mechanistic microbiome research.</title>
        <authorList>
            <person name="Poyet M."/>
            <person name="Groussin M."/>
            <person name="Gibbons S.M."/>
            <person name="Avila-Pacheco J."/>
            <person name="Jiang X."/>
            <person name="Kearney S.M."/>
            <person name="Perrotta A.R."/>
            <person name="Berdy B."/>
            <person name="Zhao S."/>
            <person name="Lieberman T.D."/>
            <person name="Swanson P.K."/>
            <person name="Smith M."/>
            <person name="Roesemann S."/>
            <person name="Alexander J.E."/>
            <person name="Rich S.A."/>
            <person name="Livny J."/>
            <person name="Vlamakis H."/>
            <person name="Clish C."/>
            <person name="Bullock K."/>
            <person name="Deik A."/>
            <person name="Scott J."/>
            <person name="Pierce K.A."/>
            <person name="Xavier R.J."/>
            <person name="Alm E.J."/>
        </authorList>
    </citation>
    <scope>NUCLEOTIDE SEQUENCE</scope>
    <source>
        <strain evidence="5">BIOML-A12</strain>
    </source>
</reference>
<feature type="transmembrane region" description="Helical" evidence="1">
    <location>
        <begin position="264"/>
        <end position="290"/>
    </location>
</feature>
<protein>
    <submittedName>
        <fullName evidence="3">Bactoprenol glucosyl transferase</fullName>
    </submittedName>
    <submittedName>
        <fullName evidence="4 5">Glycosyltransferase</fullName>
    </submittedName>
</protein>
<dbReference type="Proteomes" id="UP000604383">
    <property type="component" value="Unassembled WGS sequence"/>
</dbReference>
<sequence length="315" mass="36512">MKLSLVVPCYNEADNVELFYEKVEATFRNETFDYEYIFINDGSRDQTYVKLKELVKTYPDAHINIINFSRNFGKESAMYAGMKESVGDYTVIIDADLQQDPAYVLRMMQILDEDDNLDSVAAFQEKRREGKILRGFKSAFYHMINRVSQVEFVDGASDFRLLSRPMVDAILSLPENNRFSKGIFSWVGFHTYYMAYDVQDRVNGQSSWSFWKLFKYAIEGFVSFTTMPLRIATVFGITFSGLAFLYLIVVLIQKLIMGITIPGYATTICLILLIGGIQLFCLGIMGEYLARTYMETKRRPIYVQRNKIDYKERTK</sequence>
<dbReference type="EMBL" id="JQIF01000009">
    <property type="protein sequence ID" value="KGJ54719.1"/>
    <property type="molecule type" value="Genomic_DNA"/>
</dbReference>
<dbReference type="PANTHER" id="PTHR48090">
    <property type="entry name" value="UNDECAPRENYL-PHOSPHATE 4-DEOXY-4-FORMAMIDO-L-ARABINOSE TRANSFERASE-RELATED"/>
    <property type="match status" value="1"/>
</dbReference>
<dbReference type="InterPro" id="IPR050256">
    <property type="entry name" value="Glycosyltransferase_2"/>
</dbReference>
<dbReference type="RefSeq" id="WP_008816562.1">
    <property type="nucleotide sequence ID" value="NZ_AP025565.1"/>
</dbReference>
<proteinExistence type="predicted"/>
<name>A0A099I9L9_CLOIN</name>
<evidence type="ECO:0000313" key="6">
    <source>
        <dbReference type="Proteomes" id="UP000030008"/>
    </source>
</evidence>
<reference evidence="4" key="3">
    <citation type="journal article" date="2022" name="Clin. Infect. Dis.">
        <title>Association between Clostridium innocuum and antibiotic-associated diarrhea in adults and children: A cross-sectional study and comparative genomics analysis.</title>
        <authorList>
            <person name="Cherny K.E."/>
            <person name="Muscat E.B."/>
            <person name="Balaji A."/>
            <person name="Mukherjee J."/>
            <person name="Ozer E.A."/>
            <person name="Angarone M.P."/>
            <person name="Hauser A.R."/>
            <person name="Sichel J.S."/>
            <person name="Amponsah E."/>
            <person name="Kociolek L.K."/>
        </authorList>
    </citation>
    <scope>NUCLEOTIDE SEQUENCE</scope>
    <source>
        <strain evidence="4">NU1-AC-029v</strain>
    </source>
</reference>
<dbReference type="CDD" id="cd04187">
    <property type="entry name" value="DPM1_like_bac"/>
    <property type="match status" value="1"/>
</dbReference>
<dbReference type="Gene3D" id="3.90.550.10">
    <property type="entry name" value="Spore Coat Polysaccharide Biosynthesis Protein SpsA, Chain A"/>
    <property type="match status" value="1"/>
</dbReference>
<dbReference type="Pfam" id="PF00535">
    <property type="entry name" value="Glycos_transf_2"/>
    <property type="match status" value="1"/>
</dbReference>
<reference evidence="3 6" key="1">
    <citation type="submission" date="2014-08" db="EMBL/GenBank/DDBJ databases">
        <title>Clostridium innocuum, an unnegligible vancomycin-resistant pathogen causing extra-intestinal infections.</title>
        <authorList>
            <person name="Feng Y."/>
            <person name="Chiu C.-H."/>
        </authorList>
    </citation>
    <scope>NUCLEOTIDE SEQUENCE [LARGE SCALE GENOMIC DNA]</scope>
    <source>
        <strain evidence="3 6">AN88</strain>
    </source>
</reference>
<evidence type="ECO:0000313" key="5">
    <source>
        <dbReference type="EMBL" id="MZH57520.1"/>
    </source>
</evidence>
<feature type="transmembrane region" description="Helical" evidence="1">
    <location>
        <begin position="231"/>
        <end position="252"/>
    </location>
</feature>
<dbReference type="InterPro" id="IPR029044">
    <property type="entry name" value="Nucleotide-diphossugar_trans"/>
</dbReference>
<dbReference type="GO" id="GO:0005886">
    <property type="term" value="C:plasma membrane"/>
    <property type="evidence" value="ECO:0007669"/>
    <property type="project" value="TreeGrafter"/>
</dbReference>
<evidence type="ECO:0000313" key="3">
    <source>
        <dbReference type="EMBL" id="KGJ54719.1"/>
    </source>
</evidence>
<comment type="caution">
    <text evidence="3">The sequence shown here is derived from an EMBL/GenBank/DDBJ whole genome shotgun (WGS) entry which is preliminary data.</text>
</comment>
<dbReference type="InterPro" id="IPR001173">
    <property type="entry name" value="Glyco_trans_2-like"/>
</dbReference>
<gene>
    <name evidence="3" type="ORF">CIAN88_01875</name>
    <name evidence="5" type="ORF">GT664_17625</name>
    <name evidence="4" type="ORF">MKC95_01645</name>
</gene>
<dbReference type="SUPFAM" id="SSF53448">
    <property type="entry name" value="Nucleotide-diphospho-sugar transferases"/>
    <property type="match status" value="1"/>
</dbReference>
<organism evidence="3 6">
    <name type="scientific">Clostridium innocuum</name>
    <dbReference type="NCBI Taxonomy" id="1522"/>
    <lineage>
        <taxon>Bacteria</taxon>
        <taxon>Bacillati</taxon>
        <taxon>Bacillota</taxon>
        <taxon>Clostridia</taxon>
        <taxon>Eubacteriales</taxon>
        <taxon>Clostridiaceae</taxon>
        <taxon>Clostridium</taxon>
    </lineage>
</organism>
<dbReference type="Proteomes" id="UP000030008">
    <property type="component" value="Unassembled WGS sequence"/>
</dbReference>
<accession>A0A099I9L9</accession>
<evidence type="ECO:0000313" key="4">
    <source>
        <dbReference type="EMBL" id="MCR0231472.1"/>
    </source>
</evidence>
<dbReference type="EMBL" id="JAKTMA010000002">
    <property type="protein sequence ID" value="MCR0231472.1"/>
    <property type="molecule type" value="Genomic_DNA"/>
</dbReference>
<dbReference type="AlphaFoldDB" id="A0A099I9L9"/>
<keyword evidence="1" id="KW-0812">Transmembrane</keyword>
<evidence type="ECO:0000256" key="1">
    <source>
        <dbReference type="SAM" id="Phobius"/>
    </source>
</evidence>
<evidence type="ECO:0000259" key="2">
    <source>
        <dbReference type="Pfam" id="PF00535"/>
    </source>
</evidence>
<dbReference type="PANTHER" id="PTHR48090:SF8">
    <property type="entry name" value="GLYCOSYLTRANSFERASE CSBB-RELATED"/>
    <property type="match status" value="1"/>
</dbReference>
<keyword evidence="1" id="KW-0472">Membrane</keyword>
<dbReference type="Proteomes" id="UP001203972">
    <property type="component" value="Unassembled WGS sequence"/>
</dbReference>
<keyword evidence="3" id="KW-0808">Transferase</keyword>
<feature type="domain" description="Glycosyltransferase 2-like" evidence="2">
    <location>
        <begin position="4"/>
        <end position="169"/>
    </location>
</feature>
<keyword evidence="1" id="KW-1133">Transmembrane helix</keyword>
<dbReference type="EMBL" id="WWTN01000037">
    <property type="protein sequence ID" value="MZH57520.1"/>
    <property type="molecule type" value="Genomic_DNA"/>
</dbReference>
<dbReference type="GO" id="GO:0016740">
    <property type="term" value="F:transferase activity"/>
    <property type="evidence" value="ECO:0007669"/>
    <property type="project" value="UniProtKB-KW"/>
</dbReference>